<dbReference type="eggNOG" id="KOG2986">
    <property type="taxonomic scope" value="Eukaryota"/>
</dbReference>
<proteinExistence type="inferred from homology"/>
<keyword evidence="17" id="KW-1208">Phospholipid metabolism</keyword>
<comment type="cofactor">
    <cofactor evidence="1">
        <name>Mg(2+)</name>
        <dbReference type="ChEBI" id="CHEBI:18420"/>
    </cofactor>
</comment>
<dbReference type="STRING" id="2880.D7FQS1"/>
<dbReference type="GO" id="GO:0016024">
    <property type="term" value="P:CDP-diacylglycerol biosynthetic process"/>
    <property type="evidence" value="ECO:0007669"/>
    <property type="project" value="UniProtKB-UniPathway"/>
</dbReference>
<evidence type="ECO:0000256" key="1">
    <source>
        <dbReference type="ARBA" id="ARBA00001946"/>
    </source>
</evidence>
<evidence type="ECO:0000256" key="15">
    <source>
        <dbReference type="ARBA" id="ARBA00023136"/>
    </source>
</evidence>
<reference evidence="19 20" key="1">
    <citation type="journal article" date="2010" name="Nature">
        <title>The Ectocarpus genome and the independent evolution of multicellularity in brown algae.</title>
        <authorList>
            <person name="Cock J.M."/>
            <person name="Sterck L."/>
            <person name="Rouze P."/>
            <person name="Scornet D."/>
            <person name="Allen A.E."/>
            <person name="Amoutzias G."/>
            <person name="Anthouard V."/>
            <person name="Artiguenave F."/>
            <person name="Aury J.M."/>
            <person name="Badger J.H."/>
            <person name="Beszteri B."/>
            <person name="Billiau K."/>
            <person name="Bonnet E."/>
            <person name="Bothwell J.H."/>
            <person name="Bowler C."/>
            <person name="Boyen C."/>
            <person name="Brownlee C."/>
            <person name="Carrano C.J."/>
            <person name="Charrier B."/>
            <person name="Cho G.Y."/>
            <person name="Coelho S.M."/>
            <person name="Collen J."/>
            <person name="Corre E."/>
            <person name="Da Silva C."/>
            <person name="Delage L."/>
            <person name="Delaroque N."/>
            <person name="Dittami S.M."/>
            <person name="Doulbeau S."/>
            <person name="Elias M."/>
            <person name="Farnham G."/>
            <person name="Gachon C.M."/>
            <person name="Gschloessl B."/>
            <person name="Heesch S."/>
            <person name="Jabbari K."/>
            <person name="Jubin C."/>
            <person name="Kawai H."/>
            <person name="Kimura K."/>
            <person name="Kloareg B."/>
            <person name="Kupper F.C."/>
            <person name="Lang D."/>
            <person name="Le Bail A."/>
            <person name="Leblanc C."/>
            <person name="Lerouge P."/>
            <person name="Lohr M."/>
            <person name="Lopez P.J."/>
            <person name="Martens C."/>
            <person name="Maumus F."/>
            <person name="Michel G."/>
            <person name="Miranda-Saavedra D."/>
            <person name="Morales J."/>
            <person name="Moreau H."/>
            <person name="Motomura T."/>
            <person name="Nagasato C."/>
            <person name="Napoli C.A."/>
            <person name="Nelson D.R."/>
            <person name="Nyvall-Collen P."/>
            <person name="Peters A.F."/>
            <person name="Pommier C."/>
            <person name="Potin P."/>
            <person name="Poulain J."/>
            <person name="Quesneville H."/>
            <person name="Read B."/>
            <person name="Rensing S.A."/>
            <person name="Ritter A."/>
            <person name="Rousvoal S."/>
            <person name="Samanta M."/>
            <person name="Samson G."/>
            <person name="Schroeder D.C."/>
            <person name="Segurens B."/>
            <person name="Strittmatter M."/>
            <person name="Tonon T."/>
            <person name="Tregear J.W."/>
            <person name="Valentin K."/>
            <person name="von Dassow P."/>
            <person name="Yamagishi T."/>
            <person name="Van de Peer Y."/>
            <person name="Wincker P."/>
        </authorList>
    </citation>
    <scope>NUCLEOTIDE SEQUENCE [LARGE SCALE GENOMIC DNA]</scope>
    <source>
        <strain evidence="20">Ec32 / CCAP1310/4</strain>
    </source>
</reference>
<dbReference type="Pfam" id="PF09139">
    <property type="entry name" value="Tam41_Mmp37"/>
    <property type="match status" value="1"/>
</dbReference>
<keyword evidence="16" id="KW-0594">Phospholipid biosynthesis</keyword>
<evidence type="ECO:0000256" key="12">
    <source>
        <dbReference type="ARBA" id="ARBA00022842"/>
    </source>
</evidence>
<dbReference type="PANTHER" id="PTHR13619:SF0">
    <property type="entry name" value="PHOSPHATIDATE CYTIDYLYLTRANSFERASE, MITOCHONDRIAL"/>
    <property type="match status" value="1"/>
</dbReference>
<protein>
    <recommendedName>
        <fullName evidence="7">Phosphatidate cytidylyltransferase, mitochondrial</fullName>
        <ecNumber evidence="6">2.7.7.41</ecNumber>
    </recommendedName>
    <alternativeName>
        <fullName evidence="18">CDP-diacylglycerol synthase</fullName>
    </alternativeName>
</protein>
<evidence type="ECO:0000256" key="11">
    <source>
        <dbReference type="ARBA" id="ARBA00022792"/>
    </source>
</evidence>
<dbReference type="GO" id="GO:0004605">
    <property type="term" value="F:phosphatidate cytidylyltransferase activity"/>
    <property type="evidence" value="ECO:0007669"/>
    <property type="project" value="UniProtKB-EC"/>
</dbReference>
<evidence type="ECO:0000256" key="6">
    <source>
        <dbReference type="ARBA" id="ARBA00012487"/>
    </source>
</evidence>
<evidence type="ECO:0000256" key="13">
    <source>
        <dbReference type="ARBA" id="ARBA00023098"/>
    </source>
</evidence>
<keyword evidence="14" id="KW-0496">Mitochondrion</keyword>
<dbReference type="InParanoid" id="D7FQS1"/>
<evidence type="ECO:0000256" key="10">
    <source>
        <dbReference type="ARBA" id="ARBA00022695"/>
    </source>
</evidence>
<name>D7FQS1_ECTSI</name>
<evidence type="ECO:0000256" key="18">
    <source>
        <dbReference type="ARBA" id="ARBA00029893"/>
    </source>
</evidence>
<keyword evidence="10" id="KW-0548">Nucleotidyltransferase</keyword>
<dbReference type="Proteomes" id="UP000002630">
    <property type="component" value="Linkage Group LG02"/>
</dbReference>
<gene>
    <name evidence="19" type="ORF">Esi_0207_0047</name>
</gene>
<comment type="similarity">
    <text evidence="5">Belongs to the TAM41 family.</text>
</comment>
<dbReference type="GO" id="GO:0005743">
    <property type="term" value="C:mitochondrial inner membrane"/>
    <property type="evidence" value="ECO:0007669"/>
    <property type="project" value="UniProtKB-SubCell"/>
</dbReference>
<keyword evidence="9" id="KW-0808">Transferase</keyword>
<accession>D7FQS1</accession>
<evidence type="ECO:0000256" key="7">
    <source>
        <dbReference type="ARBA" id="ARBA00018337"/>
    </source>
</evidence>
<evidence type="ECO:0000313" key="19">
    <source>
        <dbReference type="EMBL" id="CBJ49178.1"/>
    </source>
</evidence>
<evidence type="ECO:0000313" key="20">
    <source>
        <dbReference type="Proteomes" id="UP000002630"/>
    </source>
</evidence>
<comment type="pathway">
    <text evidence="4">Lipid metabolism.</text>
</comment>
<dbReference type="EMBL" id="FN649727">
    <property type="protein sequence ID" value="CBJ49178.1"/>
    <property type="molecule type" value="Genomic_DNA"/>
</dbReference>
<dbReference type="InterPro" id="IPR015222">
    <property type="entry name" value="Tam41"/>
</dbReference>
<comment type="subcellular location">
    <subcellularLocation>
        <location evidence="2">Mitochondrion inner membrane</location>
        <topology evidence="2">Peripheral membrane protein</topology>
        <orientation evidence="2">Matrix side</orientation>
    </subcellularLocation>
</comment>
<dbReference type="AlphaFoldDB" id="D7FQS1"/>
<sequence>MARLTQFLSDDELGELISAFPEAEFAFAYGSGVVKQQGYAENVSNASDLPMLDLVLAVEDSEAWHKANLKRNRDHYSGLARLFGAGGVAWLQEGFGAKLYYNALVPLSTTSHRGRSMKYGVISTKHLAEDLTDWTWLYTAGRLQKPVRIIQGNHKASAIIEGNLSSAAKASLLLLPERFSAQEFYTTVAGLSYTGDFRMYFGENPDKVKNIVSATLGRFQDLYAPALKGIPGMTATGSDCSSYDQDVSPTTRLALARSLPGAVRGLLPLGEGGSAGNKLATGGAPLTAEVSRALATVVSRSSLRQGAKGLLTAGVLKSASYSLAKVTQAIAGRRKRQESPSGQ</sequence>
<keyword evidence="15" id="KW-0472">Membrane</keyword>
<evidence type="ECO:0000256" key="16">
    <source>
        <dbReference type="ARBA" id="ARBA00023209"/>
    </source>
</evidence>
<keyword evidence="20" id="KW-1185">Reference proteome</keyword>
<organism evidence="19 20">
    <name type="scientific">Ectocarpus siliculosus</name>
    <name type="common">Brown alga</name>
    <name type="synonym">Conferva siliculosa</name>
    <dbReference type="NCBI Taxonomy" id="2880"/>
    <lineage>
        <taxon>Eukaryota</taxon>
        <taxon>Sar</taxon>
        <taxon>Stramenopiles</taxon>
        <taxon>Ochrophyta</taxon>
        <taxon>PX clade</taxon>
        <taxon>Phaeophyceae</taxon>
        <taxon>Ectocarpales</taxon>
        <taxon>Ectocarpaceae</taxon>
        <taxon>Ectocarpus</taxon>
    </lineage>
</organism>
<evidence type="ECO:0000256" key="9">
    <source>
        <dbReference type="ARBA" id="ARBA00022679"/>
    </source>
</evidence>
<dbReference type="PANTHER" id="PTHR13619">
    <property type="entry name" value="PHOSPHATIDATE CYTIDYLYLTRANSFERASE, MITOCHONDRIAL"/>
    <property type="match status" value="1"/>
</dbReference>
<keyword evidence="12" id="KW-0460">Magnesium</keyword>
<keyword evidence="8" id="KW-0444">Lipid biosynthesis</keyword>
<dbReference type="EC" id="2.7.7.41" evidence="6"/>
<comment type="pathway">
    <text evidence="3">Phospholipid metabolism; CDP-diacylglycerol biosynthesis; CDP-diacylglycerol from sn-glycerol 3-phosphate: step 3/3.</text>
</comment>
<evidence type="ECO:0000256" key="4">
    <source>
        <dbReference type="ARBA" id="ARBA00005189"/>
    </source>
</evidence>
<dbReference type="UniPathway" id="UPA00557">
    <property type="reaction ID" value="UER00614"/>
</dbReference>
<evidence type="ECO:0000256" key="2">
    <source>
        <dbReference type="ARBA" id="ARBA00004443"/>
    </source>
</evidence>
<evidence type="ECO:0000256" key="17">
    <source>
        <dbReference type="ARBA" id="ARBA00023264"/>
    </source>
</evidence>
<evidence type="ECO:0000256" key="5">
    <source>
        <dbReference type="ARBA" id="ARBA00005458"/>
    </source>
</evidence>
<keyword evidence="11" id="KW-0999">Mitochondrion inner membrane</keyword>
<dbReference type="EMBL" id="FN648384">
    <property type="protein sequence ID" value="CBJ49178.1"/>
    <property type="molecule type" value="Genomic_DNA"/>
</dbReference>
<dbReference type="OMA" id="HAENMHR"/>
<keyword evidence="13" id="KW-0443">Lipid metabolism</keyword>
<evidence type="ECO:0000256" key="14">
    <source>
        <dbReference type="ARBA" id="ARBA00023128"/>
    </source>
</evidence>
<evidence type="ECO:0000256" key="3">
    <source>
        <dbReference type="ARBA" id="ARBA00005119"/>
    </source>
</evidence>
<dbReference type="OrthoDB" id="341477at2759"/>
<dbReference type="PIRSF" id="PIRSF028840">
    <property type="entry name" value="Mmp37"/>
    <property type="match status" value="1"/>
</dbReference>
<evidence type="ECO:0000256" key="8">
    <source>
        <dbReference type="ARBA" id="ARBA00022516"/>
    </source>
</evidence>
<dbReference type="GO" id="GO:0032049">
    <property type="term" value="P:cardiolipin biosynthetic process"/>
    <property type="evidence" value="ECO:0007669"/>
    <property type="project" value="InterPro"/>
</dbReference>